<dbReference type="InterPro" id="IPR056221">
    <property type="entry name" value="Tle3_ab_dom"/>
</dbReference>
<protein>
    <recommendedName>
        <fullName evidence="1">T6SS Tle3 phospholipase effector alpha/beta domain-containing protein</fullName>
    </recommendedName>
</protein>
<gene>
    <name evidence="2" type="ORF">O970_09290</name>
</gene>
<dbReference type="Pfam" id="PF24322">
    <property type="entry name" value="Tle3"/>
    <property type="match status" value="1"/>
</dbReference>
<reference evidence="2 3" key="1">
    <citation type="journal article" date="2014" name="Appl. Environ. Microbiol.">
        <title>Genomic features of a bumble bee symbiont reflect its host environment.</title>
        <authorList>
            <person name="Martinson V.G."/>
            <person name="Magoc T."/>
            <person name="Koch H."/>
            <person name="Salzberg S.L."/>
            <person name="Moran N.A."/>
        </authorList>
    </citation>
    <scope>NUCLEOTIDE SEQUENCE [LARGE SCALE GENOMIC DNA]</scope>
    <source>
        <strain evidence="2 3">Bimp</strain>
    </source>
</reference>
<organism evidence="2 3">
    <name type="scientific">Candidatus Schmidhempelia bombi str. Bimp</name>
    <dbReference type="NCBI Taxonomy" id="1387197"/>
    <lineage>
        <taxon>Bacteria</taxon>
        <taxon>Pseudomonadati</taxon>
        <taxon>Pseudomonadota</taxon>
        <taxon>Gammaproteobacteria</taxon>
        <taxon>Orbales</taxon>
        <taxon>Orbaceae</taxon>
        <taxon>Candidatus Schmidhempelia</taxon>
    </lineage>
</organism>
<name>A0AB94IAB2_9GAMM</name>
<evidence type="ECO:0000259" key="1">
    <source>
        <dbReference type="Pfam" id="PF24322"/>
    </source>
</evidence>
<evidence type="ECO:0000313" key="2">
    <source>
        <dbReference type="EMBL" id="TEA26319.1"/>
    </source>
</evidence>
<proteinExistence type="predicted"/>
<sequence length="332" mass="37692">MRNKFPNPNNTLIEDVMGLPATSNDAMLTCSAEKAMPLPCIVILIHGVNDIGEAFGNLDEKICEGLNKRLGRNDIKPNRWQWVQDTKDDFSPRIQMLTEWIDPETKEKQKGNSPVIPFYWGYRPVDIETYYKEQQAYKTRLEKGNPEELPYDAYWIEQETKELAELFEFAKLNCDHFGNWLDAAFRRNGGPFSDATTCIPDMYGPGLTSLTNYMAKFGSSLGAKAYDNPHRIYMVFAAYRLANLIKKIRTDKRLSQAPVNIVAHSQGTIITMLANMILAEDEFLPADCVILAHSPYAFEPSYLEEQSKESGMGVQTAAARLVNKLLLILFKK</sequence>
<evidence type="ECO:0000313" key="3">
    <source>
        <dbReference type="Proteomes" id="UP000506160"/>
    </source>
</evidence>
<comment type="caution">
    <text evidence="2">The sequence shown here is derived from an EMBL/GenBank/DDBJ whole genome shotgun (WGS) entry which is preliminary data.</text>
</comment>
<feature type="domain" description="T6SS Tle3 phospholipase effector alpha/beta" evidence="1">
    <location>
        <begin position="38"/>
        <end position="321"/>
    </location>
</feature>
<keyword evidence="3" id="KW-1185">Reference proteome</keyword>
<dbReference type="RefSeq" id="WP_133459425.1">
    <property type="nucleotide sequence ID" value="NZ_AWGA01000114.1"/>
</dbReference>
<dbReference type="AlphaFoldDB" id="A0AB94IAB2"/>
<dbReference type="Proteomes" id="UP000506160">
    <property type="component" value="Unassembled WGS sequence"/>
</dbReference>
<accession>A0AB94IAB2</accession>
<dbReference type="EMBL" id="AWGA01000114">
    <property type="protein sequence ID" value="TEA26319.1"/>
    <property type="molecule type" value="Genomic_DNA"/>
</dbReference>